<evidence type="ECO:0008006" key="3">
    <source>
        <dbReference type="Google" id="ProtNLM"/>
    </source>
</evidence>
<gene>
    <name evidence="1" type="ORF">ACH5RR_004103</name>
</gene>
<proteinExistence type="predicted"/>
<dbReference type="AlphaFoldDB" id="A0ABD3AWL2"/>
<comment type="caution">
    <text evidence="1">The sequence shown here is derived from an EMBL/GenBank/DDBJ whole genome shotgun (WGS) entry which is preliminary data.</text>
</comment>
<protein>
    <recommendedName>
        <fullName evidence="3">Maturase K</fullName>
    </recommendedName>
</protein>
<name>A0ABD3AWL2_9GENT</name>
<sequence>MQWPWHRMFVEFISCPQLWEFTYYNFHSNTLDHLFHSNEIAKEEEILPSGRQILFQASRAEKMQNKVPTISSTIMSLELFYFVGVLIVEFSQASVPGYLR</sequence>
<keyword evidence="2" id="KW-1185">Reference proteome</keyword>
<dbReference type="Proteomes" id="UP001630127">
    <property type="component" value="Unassembled WGS sequence"/>
</dbReference>
<dbReference type="EMBL" id="JBJUIK010000002">
    <property type="protein sequence ID" value="KAL3535642.1"/>
    <property type="molecule type" value="Genomic_DNA"/>
</dbReference>
<evidence type="ECO:0000313" key="2">
    <source>
        <dbReference type="Proteomes" id="UP001630127"/>
    </source>
</evidence>
<evidence type="ECO:0000313" key="1">
    <source>
        <dbReference type="EMBL" id="KAL3535642.1"/>
    </source>
</evidence>
<reference evidence="1 2" key="1">
    <citation type="submission" date="2024-11" db="EMBL/GenBank/DDBJ databases">
        <title>A near-complete genome assembly of Cinchona calisaya.</title>
        <authorList>
            <person name="Lian D.C."/>
            <person name="Zhao X.W."/>
            <person name="Wei L."/>
        </authorList>
    </citation>
    <scope>NUCLEOTIDE SEQUENCE [LARGE SCALE GENOMIC DNA]</scope>
    <source>
        <tissue evidence="1">Nenye</tissue>
    </source>
</reference>
<organism evidence="1 2">
    <name type="scientific">Cinchona calisaya</name>
    <dbReference type="NCBI Taxonomy" id="153742"/>
    <lineage>
        <taxon>Eukaryota</taxon>
        <taxon>Viridiplantae</taxon>
        <taxon>Streptophyta</taxon>
        <taxon>Embryophyta</taxon>
        <taxon>Tracheophyta</taxon>
        <taxon>Spermatophyta</taxon>
        <taxon>Magnoliopsida</taxon>
        <taxon>eudicotyledons</taxon>
        <taxon>Gunneridae</taxon>
        <taxon>Pentapetalae</taxon>
        <taxon>asterids</taxon>
        <taxon>lamiids</taxon>
        <taxon>Gentianales</taxon>
        <taxon>Rubiaceae</taxon>
        <taxon>Cinchonoideae</taxon>
        <taxon>Cinchoneae</taxon>
        <taxon>Cinchona</taxon>
    </lineage>
</organism>
<accession>A0ABD3AWL2</accession>